<dbReference type="Pfam" id="PF00337">
    <property type="entry name" value="Gal-bind_lectin"/>
    <property type="match status" value="1"/>
</dbReference>
<evidence type="ECO:0000313" key="4">
    <source>
        <dbReference type="EMBL" id="CAD7088616.1"/>
    </source>
</evidence>
<dbReference type="EMBL" id="LR899012">
    <property type="protein sequence ID" value="CAD7088616.1"/>
    <property type="molecule type" value="Genomic_DNA"/>
</dbReference>
<accession>A0A7R8UY36</accession>
<sequence length="569" mass="65801">MALLILFSWINPAKGLLNIHEIKEQTGFAEIQLDKTDIVSKTNIILHVINTTEILDLITDFRTNAENLDGQHKDLILTELRHLTNKVRTLIPQETRHKRGLINLVGNTQKWLFGTMDAQDRQDIDDHLKTLDLNTHNLISTINQQVEINKNYSETFKQLKEIVKRDREIILNRINNLSMANNHFYDQMFKIQIIKSRIEHIQDNIASTRYGLLHPGILTDEEIQKYEINLNKLAYVKVGVAKSENNLLLFAIKIPKEYITVQLKMVIPVPNDQNKEIDYPNEIVFSLNNSVYKYEKLKYLNELSISKHCMYKQNCNLIKNLNTEILELDTETILIKNAKQLEIIQNCDSRKLILSGNQLLHFSNCQVKILDHYFSNIKEKSQDRFFYPTNQINQNFTDKLTLDDIILYNAENIHKIEELQVHRKITYGINIGFVFSVPFSSLIPGGIHAESKLVVRGVIHQSSNNFTIDLQCGPVCGQDDIALRLGVWPQQQAVVRNIFKHMKWGPEERYGGCPIMPGLPCDIEIVAGFNGFTIRVNGSDFCEYMHRIPIHRISYIHISGDTKLYYVGH</sequence>
<evidence type="ECO:0000313" key="5">
    <source>
        <dbReference type="Proteomes" id="UP000594454"/>
    </source>
</evidence>
<keyword evidence="5" id="KW-1185">Reference proteome</keyword>
<dbReference type="PROSITE" id="PS51304">
    <property type="entry name" value="GALECTIN"/>
    <property type="match status" value="1"/>
</dbReference>
<protein>
    <recommendedName>
        <fullName evidence="3">Galectin domain-containing protein</fullName>
    </recommendedName>
</protein>
<dbReference type="GO" id="GO:0016936">
    <property type="term" value="F:galactoside binding"/>
    <property type="evidence" value="ECO:0007669"/>
    <property type="project" value="TreeGrafter"/>
</dbReference>
<organism evidence="4 5">
    <name type="scientific">Hermetia illucens</name>
    <name type="common">Black soldier fly</name>
    <dbReference type="NCBI Taxonomy" id="343691"/>
    <lineage>
        <taxon>Eukaryota</taxon>
        <taxon>Metazoa</taxon>
        <taxon>Ecdysozoa</taxon>
        <taxon>Arthropoda</taxon>
        <taxon>Hexapoda</taxon>
        <taxon>Insecta</taxon>
        <taxon>Pterygota</taxon>
        <taxon>Neoptera</taxon>
        <taxon>Endopterygota</taxon>
        <taxon>Diptera</taxon>
        <taxon>Brachycera</taxon>
        <taxon>Stratiomyomorpha</taxon>
        <taxon>Stratiomyidae</taxon>
        <taxon>Hermetiinae</taxon>
        <taxon>Hermetia</taxon>
    </lineage>
</organism>
<proteinExistence type="predicted"/>
<dbReference type="SMART" id="SM00276">
    <property type="entry name" value="GLECT"/>
    <property type="match status" value="1"/>
</dbReference>
<dbReference type="InterPro" id="IPR001079">
    <property type="entry name" value="Galectin_CRD"/>
</dbReference>
<dbReference type="CDD" id="cd00070">
    <property type="entry name" value="GLECT"/>
    <property type="match status" value="1"/>
</dbReference>
<dbReference type="InterPro" id="IPR044156">
    <property type="entry name" value="Galectin-like"/>
</dbReference>
<keyword evidence="1" id="KW-0430">Lectin</keyword>
<dbReference type="PANTHER" id="PTHR11346">
    <property type="entry name" value="GALECTIN"/>
    <property type="match status" value="1"/>
</dbReference>
<evidence type="ECO:0000259" key="3">
    <source>
        <dbReference type="PROSITE" id="PS51304"/>
    </source>
</evidence>
<evidence type="ECO:0000256" key="1">
    <source>
        <dbReference type="ARBA" id="ARBA00022734"/>
    </source>
</evidence>
<feature type="signal peptide" evidence="2">
    <location>
        <begin position="1"/>
        <end position="15"/>
    </location>
</feature>
<dbReference type="SMART" id="SM00908">
    <property type="entry name" value="Gal-bind_lectin"/>
    <property type="match status" value="1"/>
</dbReference>
<dbReference type="Gene3D" id="2.60.120.200">
    <property type="match status" value="1"/>
</dbReference>
<feature type="chain" id="PRO_5030565695" description="Galectin domain-containing protein" evidence="2">
    <location>
        <begin position="16"/>
        <end position="569"/>
    </location>
</feature>
<dbReference type="Proteomes" id="UP000594454">
    <property type="component" value="Chromosome 4"/>
</dbReference>
<dbReference type="GO" id="GO:0030246">
    <property type="term" value="F:carbohydrate binding"/>
    <property type="evidence" value="ECO:0007669"/>
    <property type="project" value="UniProtKB-KW"/>
</dbReference>
<dbReference type="InterPro" id="IPR013320">
    <property type="entry name" value="ConA-like_dom_sf"/>
</dbReference>
<name>A0A7R8UY36_HERIL</name>
<dbReference type="PANTHER" id="PTHR11346:SF176">
    <property type="entry name" value="32 KDA BETA-GALACTOSIDE-BINDING LECTIN LEC-3"/>
    <property type="match status" value="1"/>
</dbReference>
<evidence type="ECO:0000256" key="2">
    <source>
        <dbReference type="SAM" id="SignalP"/>
    </source>
</evidence>
<dbReference type="AlphaFoldDB" id="A0A7R8UY36"/>
<dbReference type="SUPFAM" id="SSF49899">
    <property type="entry name" value="Concanavalin A-like lectins/glucanases"/>
    <property type="match status" value="1"/>
</dbReference>
<gene>
    <name evidence="4" type="ORF">HERILL_LOCUS11224</name>
</gene>
<feature type="domain" description="Galectin" evidence="3">
    <location>
        <begin position="439"/>
        <end position="569"/>
    </location>
</feature>
<dbReference type="OrthoDB" id="8048413at2759"/>
<keyword evidence="2" id="KW-0732">Signal</keyword>
<dbReference type="InParanoid" id="A0A7R8UY36"/>
<reference evidence="4 5" key="1">
    <citation type="submission" date="2020-11" db="EMBL/GenBank/DDBJ databases">
        <authorList>
            <person name="Wallbank WR R."/>
            <person name="Pardo Diaz C."/>
            <person name="Kozak K."/>
            <person name="Martin S."/>
            <person name="Jiggins C."/>
            <person name="Moest M."/>
            <person name="Warren A I."/>
            <person name="Generalovic N T."/>
            <person name="Byers J.R.P. K."/>
            <person name="Montejo-Kovacevich G."/>
            <person name="Yen C E."/>
        </authorList>
    </citation>
    <scope>NUCLEOTIDE SEQUENCE [LARGE SCALE GENOMIC DNA]</scope>
</reference>